<organism evidence="1 2">
    <name type="scientific">Phytophthora megakarya</name>
    <dbReference type="NCBI Taxonomy" id="4795"/>
    <lineage>
        <taxon>Eukaryota</taxon>
        <taxon>Sar</taxon>
        <taxon>Stramenopiles</taxon>
        <taxon>Oomycota</taxon>
        <taxon>Peronosporomycetes</taxon>
        <taxon>Peronosporales</taxon>
        <taxon>Peronosporaceae</taxon>
        <taxon>Phytophthora</taxon>
    </lineage>
</organism>
<dbReference type="OrthoDB" id="126908at2759"/>
<name>A0A225VCF5_9STRA</name>
<gene>
    <name evidence="1" type="ORF">PHMEG_00025872</name>
</gene>
<evidence type="ECO:0000313" key="2">
    <source>
        <dbReference type="Proteomes" id="UP000198211"/>
    </source>
</evidence>
<protein>
    <submittedName>
        <fullName evidence="1">Uncharacterized protein</fullName>
    </submittedName>
</protein>
<evidence type="ECO:0000313" key="1">
    <source>
        <dbReference type="EMBL" id="OWZ02548.1"/>
    </source>
</evidence>
<keyword evidence="2" id="KW-1185">Reference proteome</keyword>
<proteinExistence type="predicted"/>
<comment type="caution">
    <text evidence="1">The sequence shown here is derived from an EMBL/GenBank/DDBJ whole genome shotgun (WGS) entry which is preliminary data.</text>
</comment>
<accession>A0A225VCF5</accession>
<dbReference type="AlphaFoldDB" id="A0A225VCF5"/>
<reference evidence="2" key="1">
    <citation type="submission" date="2017-03" db="EMBL/GenBank/DDBJ databases">
        <title>Phytopthora megakarya and P. palmivora, two closely related causual agents of cacao black pod achieved similar genome size and gene model numbers by different mechanisms.</title>
        <authorList>
            <person name="Ali S."/>
            <person name="Shao J."/>
            <person name="Larry D.J."/>
            <person name="Kronmiller B."/>
            <person name="Shen D."/>
            <person name="Strem M.D."/>
            <person name="Melnick R.L."/>
            <person name="Guiltinan M.J."/>
            <person name="Tyler B.M."/>
            <person name="Meinhardt L.W."/>
            <person name="Bailey B.A."/>
        </authorList>
    </citation>
    <scope>NUCLEOTIDE SEQUENCE [LARGE SCALE GENOMIC DNA]</scope>
    <source>
        <strain evidence="2">zdho120</strain>
    </source>
</reference>
<dbReference type="Proteomes" id="UP000198211">
    <property type="component" value="Unassembled WGS sequence"/>
</dbReference>
<dbReference type="EMBL" id="NBNE01006096">
    <property type="protein sequence ID" value="OWZ02548.1"/>
    <property type="molecule type" value="Genomic_DNA"/>
</dbReference>
<sequence length="195" mass="21955">MSADLVAFYERILTLVPVDELQDTAAFAKLKEVRDAVNKLSNASTGRESATLIKELNATLKLQLELERKLELLMTQLSVVEREQNLSNVLSQLEKLLIGLTEDGTTLKYVIFWAHFSAEQGQTLEPFRAFHEAMKIIIEQQCENKNGKTGHKRLNNSLFTLLQDNDKGTNEGVNVANGKSCLNLDMLVFWNNDGE</sequence>